<evidence type="ECO:0000313" key="3">
    <source>
        <dbReference type="Proteomes" id="UP000218505"/>
    </source>
</evidence>
<proteinExistence type="predicted"/>
<evidence type="ECO:0000256" key="1">
    <source>
        <dbReference type="SAM" id="MobiDB-lite"/>
    </source>
</evidence>
<feature type="region of interest" description="Disordered" evidence="1">
    <location>
        <begin position="76"/>
        <end position="122"/>
    </location>
</feature>
<evidence type="ECO:0000313" key="2">
    <source>
        <dbReference type="EMBL" id="ATE56167.1"/>
    </source>
</evidence>
<dbReference type="EMBL" id="CP023445">
    <property type="protein sequence ID" value="ATE56167.1"/>
    <property type="molecule type" value="Genomic_DNA"/>
</dbReference>
<protein>
    <submittedName>
        <fullName evidence="2">Uncharacterized protein</fullName>
    </submittedName>
</protein>
<accession>A0A290ZAY6</accession>
<dbReference type="KEGG" id="apre:CNX65_25205"/>
<name>A0A290ZAY6_9PSEU</name>
<sequence length="122" mass="12567">MAEGFGLNVATVFVAAGFATAAELGAPVTVVEGLDLRSVPTSSLRGELRRREDRAASAQERALALLEEGDLAGARRELRSAQTPPSDTDIAAAPDRYSVGSVAGEDQGGAPWGTEGDVKPSE</sequence>
<organism evidence="2 3">
    <name type="scientific">Actinosynnema pretiosum</name>
    <dbReference type="NCBI Taxonomy" id="42197"/>
    <lineage>
        <taxon>Bacteria</taxon>
        <taxon>Bacillati</taxon>
        <taxon>Actinomycetota</taxon>
        <taxon>Actinomycetes</taxon>
        <taxon>Pseudonocardiales</taxon>
        <taxon>Pseudonocardiaceae</taxon>
        <taxon>Actinosynnema</taxon>
    </lineage>
</organism>
<reference evidence="2" key="1">
    <citation type="submission" date="2017-09" db="EMBL/GenBank/DDBJ databases">
        <title>Complete Genome Sequence of ansamitocin-producing Bacterium Actinosynnema pretiosum X47.</title>
        <authorList>
            <person name="Cao G."/>
            <person name="Zong G."/>
            <person name="Zhong C."/>
            <person name="Fu J."/>
        </authorList>
    </citation>
    <scope>NUCLEOTIDE SEQUENCE [LARGE SCALE GENOMIC DNA]</scope>
    <source>
        <strain evidence="2">X47</strain>
    </source>
</reference>
<keyword evidence="3" id="KW-1185">Reference proteome</keyword>
<gene>
    <name evidence="2" type="ORF">CNX65_25205</name>
</gene>
<dbReference type="AlphaFoldDB" id="A0A290ZAY6"/>
<dbReference type="Proteomes" id="UP000218505">
    <property type="component" value="Chromosome"/>
</dbReference>